<dbReference type="RefSeq" id="WP_220094658.1">
    <property type="nucleotide sequence ID" value="NZ_JAKUMG010000004.1"/>
</dbReference>
<feature type="domain" description="HTH cro/C1-type" evidence="1">
    <location>
        <begin position="46"/>
        <end position="102"/>
    </location>
</feature>
<comment type="caution">
    <text evidence="2">The sequence shown here is derived from an EMBL/GenBank/DDBJ whole genome shotgun (WGS) entry which is preliminary data.</text>
</comment>
<dbReference type="Pfam" id="PF01381">
    <property type="entry name" value="HTH_3"/>
    <property type="match status" value="1"/>
</dbReference>
<name>A0ABT6U051_9GAMM</name>
<sequence length="120" mass="13048">MKLKSDRLDFNRSIVQIEIVMAKKVKASKSPDLSRAFTPSLLGDVIKAKRTQSNITQTDAALLSGISKQTYINIEQGSADVKVASLMKVVSALGVKISIEPWQSGSTANSPLEDENDVWV</sequence>
<dbReference type="InterPro" id="IPR001387">
    <property type="entry name" value="Cro/C1-type_HTH"/>
</dbReference>
<evidence type="ECO:0000313" key="3">
    <source>
        <dbReference type="Proteomes" id="UP001156974"/>
    </source>
</evidence>
<accession>A0ABT6U051</accession>
<dbReference type="PROSITE" id="PS50943">
    <property type="entry name" value="HTH_CROC1"/>
    <property type="match status" value="1"/>
</dbReference>
<dbReference type="SUPFAM" id="SSF47413">
    <property type="entry name" value="lambda repressor-like DNA-binding domains"/>
    <property type="match status" value="1"/>
</dbReference>
<reference evidence="2 3" key="1">
    <citation type="submission" date="2022-02" db="EMBL/GenBank/DDBJ databases">
        <title>Genome analysis of Beneficial Microorganisms for Coral consortium from Pocillopora damicornis.</title>
        <authorList>
            <person name="Rosado P.M."/>
            <person name="Cardoso P.M."/>
            <person name="Rosado J.G."/>
            <person name="Schultz J."/>
            <person name="Rocha U."/>
            <person name="Costa T.K."/>
            <person name="Peixoto R.S."/>
        </authorList>
    </citation>
    <scope>NUCLEOTIDE SEQUENCE [LARGE SCALE GENOMIC DNA]</scope>
    <source>
        <strain evidence="2 3">BMC5</strain>
    </source>
</reference>
<gene>
    <name evidence="2" type="ORF">MKZ47_10570</name>
</gene>
<keyword evidence="3" id="KW-1185">Reference proteome</keyword>
<dbReference type="Proteomes" id="UP001156974">
    <property type="component" value="Unassembled WGS sequence"/>
</dbReference>
<dbReference type="Gene3D" id="1.10.260.40">
    <property type="entry name" value="lambda repressor-like DNA-binding domains"/>
    <property type="match status" value="1"/>
</dbReference>
<organism evidence="2 3">
    <name type="scientific">Pseudoalteromonas shioyasakiensis</name>
    <dbReference type="NCBI Taxonomy" id="1190813"/>
    <lineage>
        <taxon>Bacteria</taxon>
        <taxon>Pseudomonadati</taxon>
        <taxon>Pseudomonadota</taxon>
        <taxon>Gammaproteobacteria</taxon>
        <taxon>Alteromonadales</taxon>
        <taxon>Pseudoalteromonadaceae</taxon>
        <taxon>Pseudoalteromonas</taxon>
    </lineage>
</organism>
<protein>
    <submittedName>
        <fullName evidence="2">Helix-turn-helix domain-containing protein</fullName>
    </submittedName>
</protein>
<dbReference type="EMBL" id="JAKUMG010000004">
    <property type="protein sequence ID" value="MDI4669538.1"/>
    <property type="molecule type" value="Genomic_DNA"/>
</dbReference>
<dbReference type="SMART" id="SM00530">
    <property type="entry name" value="HTH_XRE"/>
    <property type="match status" value="1"/>
</dbReference>
<evidence type="ECO:0000259" key="1">
    <source>
        <dbReference type="PROSITE" id="PS50943"/>
    </source>
</evidence>
<evidence type="ECO:0000313" key="2">
    <source>
        <dbReference type="EMBL" id="MDI4669538.1"/>
    </source>
</evidence>
<proteinExistence type="predicted"/>
<dbReference type="CDD" id="cd00093">
    <property type="entry name" value="HTH_XRE"/>
    <property type="match status" value="1"/>
</dbReference>
<dbReference type="InterPro" id="IPR010982">
    <property type="entry name" value="Lambda_DNA-bd_dom_sf"/>
</dbReference>